<evidence type="ECO:0000256" key="3">
    <source>
        <dbReference type="ARBA" id="ARBA00022793"/>
    </source>
</evidence>
<comment type="pathway">
    <text evidence="1 7">Pyrimidine metabolism; UMP biosynthesis via de novo pathway; UMP from orotate: step 2/2.</text>
</comment>
<gene>
    <name evidence="7" type="primary">pyrF</name>
    <name evidence="9" type="ORF">A2966_02935</name>
</gene>
<dbReference type="InterPro" id="IPR018089">
    <property type="entry name" value="OMPdecase_AS"/>
</dbReference>
<evidence type="ECO:0000256" key="7">
    <source>
        <dbReference type="HAMAP-Rule" id="MF_01215"/>
    </source>
</evidence>
<dbReference type="InterPro" id="IPR011995">
    <property type="entry name" value="OMPdecase_type-2"/>
</dbReference>
<evidence type="ECO:0000256" key="6">
    <source>
        <dbReference type="ARBA" id="ARBA00049157"/>
    </source>
</evidence>
<dbReference type="AlphaFoldDB" id="A0A1F7J7K5"/>
<keyword evidence="4 7" id="KW-0665">Pyrimidine biosynthesis</keyword>
<evidence type="ECO:0000259" key="8">
    <source>
        <dbReference type="SMART" id="SM00934"/>
    </source>
</evidence>
<evidence type="ECO:0000256" key="4">
    <source>
        <dbReference type="ARBA" id="ARBA00022975"/>
    </source>
</evidence>
<dbReference type="InterPro" id="IPR013785">
    <property type="entry name" value="Aldolase_TIM"/>
</dbReference>
<keyword evidence="5 7" id="KW-0456">Lyase</keyword>
<dbReference type="PROSITE" id="PS00156">
    <property type="entry name" value="OMPDECASE"/>
    <property type="match status" value="1"/>
</dbReference>
<accession>A0A1F7J7K5</accession>
<dbReference type="STRING" id="1802067.A2966_02935"/>
<dbReference type="Pfam" id="PF00215">
    <property type="entry name" value="OMPdecase"/>
    <property type="match status" value="1"/>
</dbReference>
<dbReference type="EC" id="4.1.1.23" evidence="7"/>
<feature type="domain" description="Orotidine 5'-phosphate decarboxylase" evidence="8">
    <location>
        <begin position="17"/>
        <end position="257"/>
    </location>
</feature>
<dbReference type="GO" id="GO:0044205">
    <property type="term" value="P:'de novo' UMP biosynthetic process"/>
    <property type="evidence" value="ECO:0007669"/>
    <property type="project" value="UniProtKB-UniRule"/>
</dbReference>
<reference evidence="9 10" key="1">
    <citation type="journal article" date="2016" name="Nat. Commun.">
        <title>Thousands of microbial genomes shed light on interconnected biogeochemical processes in an aquifer system.</title>
        <authorList>
            <person name="Anantharaman K."/>
            <person name="Brown C.T."/>
            <person name="Hug L.A."/>
            <person name="Sharon I."/>
            <person name="Castelle C.J."/>
            <person name="Probst A.J."/>
            <person name="Thomas B.C."/>
            <person name="Singh A."/>
            <person name="Wilkins M.J."/>
            <person name="Karaoz U."/>
            <person name="Brodie E.L."/>
            <person name="Williams K.H."/>
            <person name="Hubbard S.S."/>
            <person name="Banfield J.F."/>
        </authorList>
    </citation>
    <scope>NUCLEOTIDE SEQUENCE [LARGE SCALE GENOMIC DNA]</scope>
</reference>
<dbReference type="Gene3D" id="3.20.20.70">
    <property type="entry name" value="Aldolase class I"/>
    <property type="match status" value="1"/>
</dbReference>
<dbReference type="Proteomes" id="UP000176480">
    <property type="component" value="Unassembled WGS sequence"/>
</dbReference>
<feature type="active site" description="Proton donor" evidence="7">
    <location>
        <position position="97"/>
    </location>
</feature>
<comment type="caution">
    <text evidence="9">The sequence shown here is derived from an EMBL/GenBank/DDBJ whole genome shotgun (WGS) entry which is preliminary data.</text>
</comment>
<dbReference type="SUPFAM" id="SSF51366">
    <property type="entry name" value="Ribulose-phoshate binding barrel"/>
    <property type="match status" value="1"/>
</dbReference>
<evidence type="ECO:0000313" key="10">
    <source>
        <dbReference type="Proteomes" id="UP000176480"/>
    </source>
</evidence>
<dbReference type="UniPathway" id="UPA00070">
    <property type="reaction ID" value="UER00120"/>
</dbReference>
<dbReference type="GO" id="GO:0006207">
    <property type="term" value="P:'de novo' pyrimidine nucleobase biosynthetic process"/>
    <property type="evidence" value="ECO:0007669"/>
    <property type="project" value="InterPro"/>
</dbReference>
<dbReference type="EMBL" id="MGAR01000024">
    <property type="protein sequence ID" value="OGK51584.1"/>
    <property type="molecule type" value="Genomic_DNA"/>
</dbReference>
<dbReference type="InterPro" id="IPR001754">
    <property type="entry name" value="OMPdeCOase_dom"/>
</dbReference>
<evidence type="ECO:0000256" key="1">
    <source>
        <dbReference type="ARBA" id="ARBA00004861"/>
    </source>
</evidence>
<keyword evidence="3 7" id="KW-0210">Decarboxylase</keyword>
<proteinExistence type="inferred from homology"/>
<comment type="similarity">
    <text evidence="2 7">Belongs to the OMP decarboxylase family. Type 2 subfamily.</text>
</comment>
<dbReference type="InterPro" id="IPR011060">
    <property type="entry name" value="RibuloseP-bd_barrel"/>
</dbReference>
<comment type="catalytic activity">
    <reaction evidence="6 7">
        <text>orotidine 5'-phosphate + H(+) = UMP + CO2</text>
        <dbReference type="Rhea" id="RHEA:11596"/>
        <dbReference type="ChEBI" id="CHEBI:15378"/>
        <dbReference type="ChEBI" id="CHEBI:16526"/>
        <dbReference type="ChEBI" id="CHEBI:57538"/>
        <dbReference type="ChEBI" id="CHEBI:57865"/>
        <dbReference type="EC" id="4.1.1.23"/>
    </reaction>
</comment>
<dbReference type="PANTHER" id="PTHR43375:SF1">
    <property type="entry name" value="OROTIDINE 5'-PHOSPHATE DECARBOXYLASE"/>
    <property type="match status" value="1"/>
</dbReference>
<evidence type="ECO:0000256" key="5">
    <source>
        <dbReference type="ARBA" id="ARBA00023239"/>
    </source>
</evidence>
<dbReference type="NCBIfam" id="TIGR02127">
    <property type="entry name" value="pyrF_sub2"/>
    <property type="match status" value="1"/>
</dbReference>
<dbReference type="HAMAP" id="MF_01215">
    <property type="entry name" value="OMPdecase_type2"/>
    <property type="match status" value="1"/>
</dbReference>
<name>A0A1F7J7K5_9BACT</name>
<sequence length="272" mass="30175">MTFQEKLDKITKKNNSLLCVGLDTDLKKILTHLQGRENAQFEFNRAIIDATHDLVCAYKPNSAFYEADGQEGIKQLKLTCDYLRQKHPEIVIVIDAKRGDIGNTNEGYVRYVFDYLGSDAITIHPYLGQEAIKPFLARPEKGAIILCQTSNPGAGEFQNLKVNGKELYKIVAENVARDWNTNGNCLLVVSATYPKEVAEVRKIAGEMTFLVPGIGAQGGNVEQTVKAGLNAKKTGMIINAGRSIIYASQGADFAKKAREETEKLKDEINKYR</sequence>
<dbReference type="GO" id="GO:0004590">
    <property type="term" value="F:orotidine-5'-phosphate decarboxylase activity"/>
    <property type="evidence" value="ECO:0007669"/>
    <property type="project" value="UniProtKB-UniRule"/>
</dbReference>
<organism evidence="9 10">
    <name type="scientific">Candidatus Roizmanbacteria bacterium RIFCSPLOWO2_01_FULL_41_22</name>
    <dbReference type="NCBI Taxonomy" id="1802067"/>
    <lineage>
        <taxon>Bacteria</taxon>
        <taxon>Candidatus Roizmaniibacteriota</taxon>
    </lineage>
</organism>
<protein>
    <recommendedName>
        <fullName evidence="7">Orotidine 5'-phosphate decarboxylase</fullName>
        <ecNumber evidence="7">4.1.1.23</ecNumber>
    </recommendedName>
    <alternativeName>
        <fullName evidence="7">OMP decarboxylase</fullName>
        <shortName evidence="7">OMPDCase</shortName>
        <shortName evidence="7">OMPdecase</shortName>
    </alternativeName>
</protein>
<evidence type="ECO:0000256" key="2">
    <source>
        <dbReference type="ARBA" id="ARBA00008847"/>
    </source>
</evidence>
<dbReference type="CDD" id="cd04725">
    <property type="entry name" value="OMP_decarboxylase_like"/>
    <property type="match status" value="1"/>
</dbReference>
<evidence type="ECO:0000313" key="9">
    <source>
        <dbReference type="EMBL" id="OGK51584.1"/>
    </source>
</evidence>
<dbReference type="PANTHER" id="PTHR43375">
    <property type="entry name" value="OROTIDINE 5'-PHOSPHATE DECARBOXYLASE"/>
    <property type="match status" value="1"/>
</dbReference>
<dbReference type="SMART" id="SM00934">
    <property type="entry name" value="OMPdecase"/>
    <property type="match status" value="1"/>
</dbReference>